<dbReference type="PANTHER" id="PTHR38096">
    <property type="entry name" value="ENTEROBACTIN SYNTHASE COMPONENT D"/>
    <property type="match status" value="1"/>
</dbReference>
<dbReference type="PANTHER" id="PTHR38096:SF1">
    <property type="entry name" value="ENTEROBACTIN SYNTHASE COMPONENT D"/>
    <property type="match status" value="1"/>
</dbReference>
<feature type="binding site" evidence="2">
    <location>
        <position position="154"/>
    </location>
    <ligand>
        <name>CoA</name>
        <dbReference type="ChEBI" id="CHEBI:57287"/>
    </ligand>
</feature>
<gene>
    <name evidence="6" type="ORF">FHU36_008036</name>
</gene>
<evidence type="ECO:0000256" key="3">
    <source>
        <dbReference type="PIRSR" id="PIRSR603542-2"/>
    </source>
</evidence>
<dbReference type="PRINTS" id="PR01399">
    <property type="entry name" value="ENTSNTHTASED"/>
</dbReference>
<evidence type="ECO:0000256" key="1">
    <source>
        <dbReference type="ARBA" id="ARBA00022679"/>
    </source>
</evidence>
<comment type="cofactor">
    <cofactor evidence="3">
        <name>Mg(2+)</name>
        <dbReference type="ChEBI" id="CHEBI:18420"/>
    </cofactor>
</comment>
<feature type="binding site" evidence="3">
    <location>
        <position position="105"/>
    </location>
    <ligand>
        <name>Mg(2+)</name>
        <dbReference type="ChEBI" id="CHEBI:18420"/>
    </ligand>
</feature>
<keyword evidence="7" id="KW-1185">Reference proteome</keyword>
<proteinExistence type="predicted"/>
<dbReference type="Proteomes" id="UP000583800">
    <property type="component" value="Unassembled WGS sequence"/>
</dbReference>
<feature type="binding site" evidence="2">
    <location>
        <begin position="83"/>
        <end position="84"/>
    </location>
    <ligand>
        <name>CoA</name>
        <dbReference type="ChEBI" id="CHEBI:57287"/>
    </ligand>
</feature>
<name>A0A7X0F105_9ACTN</name>
<feature type="binding site" evidence="3">
    <location>
        <position position="106"/>
    </location>
    <ligand>
        <name>Mg(2+)</name>
        <dbReference type="ChEBI" id="CHEBI:18420"/>
    </ligand>
</feature>
<evidence type="ECO:0000256" key="2">
    <source>
        <dbReference type="PIRSR" id="PIRSR603542-1"/>
    </source>
</evidence>
<accession>A0A7X0F105</accession>
<dbReference type="InterPro" id="IPR008278">
    <property type="entry name" value="4-PPantetheinyl_Trfase_dom"/>
</dbReference>
<dbReference type="Pfam" id="PF17837">
    <property type="entry name" value="4PPT_N"/>
    <property type="match status" value="1"/>
</dbReference>
<comment type="caution">
    <text evidence="6">The sequence shown here is derived from an EMBL/GenBank/DDBJ whole genome shotgun (WGS) entry which is preliminary data.</text>
</comment>
<protein>
    <submittedName>
        <fullName evidence="6">4'-phosphopantetheinyl transferase EntD</fullName>
    </submittedName>
</protein>
<dbReference type="InterPro" id="IPR003542">
    <property type="entry name" value="Enbac_synth_compD-like"/>
</dbReference>
<dbReference type="GO" id="GO:0008897">
    <property type="term" value="F:holo-[acyl-carrier-protein] synthase activity"/>
    <property type="evidence" value="ECO:0007669"/>
    <property type="project" value="InterPro"/>
</dbReference>
<dbReference type="InterPro" id="IPR037143">
    <property type="entry name" value="4-PPantetheinyl_Trfase_dom_sf"/>
</dbReference>
<feature type="domain" description="4'-phosphopantetheinyl transferase N-terminal" evidence="5">
    <location>
        <begin position="27"/>
        <end position="94"/>
    </location>
</feature>
<dbReference type="AlphaFoldDB" id="A0A7X0F105"/>
<organism evidence="6 7">
    <name type="scientific">Nonomuraea muscovyensis</name>
    <dbReference type="NCBI Taxonomy" id="1124761"/>
    <lineage>
        <taxon>Bacteria</taxon>
        <taxon>Bacillati</taxon>
        <taxon>Actinomycetota</taxon>
        <taxon>Actinomycetes</taxon>
        <taxon>Streptosporangiales</taxon>
        <taxon>Streptosporangiaceae</taxon>
        <taxon>Nonomuraea</taxon>
    </lineage>
</organism>
<evidence type="ECO:0000313" key="6">
    <source>
        <dbReference type="EMBL" id="MBB6351453.1"/>
    </source>
</evidence>
<feature type="binding site" evidence="2">
    <location>
        <position position="164"/>
    </location>
    <ligand>
        <name>CoA</name>
        <dbReference type="ChEBI" id="CHEBI:57287"/>
    </ligand>
</feature>
<reference evidence="6 7" key="1">
    <citation type="submission" date="2020-08" db="EMBL/GenBank/DDBJ databases">
        <title>Sequencing the genomes of 1000 actinobacteria strains.</title>
        <authorList>
            <person name="Klenk H.-P."/>
        </authorList>
    </citation>
    <scope>NUCLEOTIDE SEQUENCE [LARGE SCALE GENOMIC DNA]</scope>
    <source>
        <strain evidence="6 7">DSM 45913</strain>
    </source>
</reference>
<dbReference type="Pfam" id="PF01648">
    <property type="entry name" value="ACPS"/>
    <property type="match status" value="1"/>
</dbReference>
<evidence type="ECO:0000259" key="5">
    <source>
        <dbReference type="Pfam" id="PF17837"/>
    </source>
</evidence>
<keyword evidence="1 6" id="KW-0808">Transferase</keyword>
<feature type="binding site" evidence="2">
    <location>
        <position position="47"/>
    </location>
    <ligand>
        <name>CoA</name>
        <dbReference type="ChEBI" id="CHEBI:57287"/>
    </ligand>
</feature>
<dbReference type="GO" id="GO:0005886">
    <property type="term" value="C:plasma membrane"/>
    <property type="evidence" value="ECO:0007669"/>
    <property type="project" value="TreeGrafter"/>
</dbReference>
<keyword evidence="3" id="KW-0460">Magnesium</keyword>
<sequence length="237" mass="25414">MIEEILPRAVVAVEAFEDAAGPELFPEEEALIARAVQKRRDEFATVRVCAREALAKLGQPAVPILPGERGAPVWPRGVVGSMSHCEGYRVCAVAPSVDVLTVGVDAEPNAAVPDGVLEAVSDAAERAWIAELAVARPDISWDRLLFCAKEAVYKAWFPLTRRWLDFSEATVTVDPEAGTFAARLLVEGRTPEGGPITGFRGRWLAGRGLLVAAIAVPRGDTPSGGHPLQYTSRRPSP</sequence>
<feature type="domain" description="4'-phosphopantetheinyl transferase" evidence="4">
    <location>
        <begin position="102"/>
        <end position="178"/>
    </location>
</feature>
<evidence type="ECO:0000259" key="4">
    <source>
        <dbReference type="Pfam" id="PF01648"/>
    </source>
</evidence>
<dbReference type="GO" id="GO:0000287">
    <property type="term" value="F:magnesium ion binding"/>
    <property type="evidence" value="ECO:0007669"/>
    <property type="project" value="InterPro"/>
</dbReference>
<dbReference type="SUPFAM" id="SSF56214">
    <property type="entry name" value="4'-phosphopantetheinyl transferase"/>
    <property type="match status" value="1"/>
</dbReference>
<dbReference type="Gene3D" id="3.90.470.20">
    <property type="entry name" value="4'-phosphopantetheinyl transferase domain"/>
    <property type="match status" value="1"/>
</dbReference>
<evidence type="ECO:0000313" key="7">
    <source>
        <dbReference type="Proteomes" id="UP000583800"/>
    </source>
</evidence>
<dbReference type="RefSeq" id="WP_185089207.1">
    <property type="nucleotide sequence ID" value="NZ_JACHJB010000004.1"/>
</dbReference>
<feature type="binding site" evidence="3">
    <location>
        <position position="107"/>
    </location>
    <ligand>
        <name>Mg(2+)</name>
        <dbReference type="ChEBI" id="CHEBI:18420"/>
    </ligand>
</feature>
<dbReference type="InterPro" id="IPR041354">
    <property type="entry name" value="4PPT_N"/>
</dbReference>
<feature type="binding site" evidence="2">
    <location>
        <position position="150"/>
    </location>
    <ligand>
        <name>CoA</name>
        <dbReference type="ChEBI" id="CHEBI:57287"/>
    </ligand>
</feature>
<dbReference type="GO" id="GO:0009239">
    <property type="term" value="P:enterobactin biosynthetic process"/>
    <property type="evidence" value="ECO:0007669"/>
    <property type="project" value="InterPro"/>
</dbReference>
<keyword evidence="3" id="KW-0479">Metal-binding</keyword>
<dbReference type="EMBL" id="JACHJB010000004">
    <property type="protein sequence ID" value="MBB6351453.1"/>
    <property type="molecule type" value="Genomic_DNA"/>
</dbReference>
<dbReference type="GO" id="GO:0009366">
    <property type="term" value="C:enterobactin synthetase complex"/>
    <property type="evidence" value="ECO:0007669"/>
    <property type="project" value="InterPro"/>
</dbReference>
<feature type="binding site" evidence="2">
    <location>
        <position position="39"/>
    </location>
    <ligand>
        <name>CoA</name>
        <dbReference type="ChEBI" id="CHEBI:57287"/>
    </ligand>
</feature>
<feature type="binding site" evidence="2">
    <location>
        <position position="105"/>
    </location>
    <ligand>
        <name>CoA</name>
        <dbReference type="ChEBI" id="CHEBI:57287"/>
    </ligand>
</feature>